<evidence type="ECO:0000313" key="3">
    <source>
        <dbReference type="Proteomes" id="UP001158049"/>
    </source>
</evidence>
<evidence type="ECO:0000256" key="1">
    <source>
        <dbReference type="SAM" id="MobiDB-lite"/>
    </source>
</evidence>
<protein>
    <submittedName>
        <fullName evidence="2">Uncharacterized protein</fullName>
    </submittedName>
</protein>
<feature type="compositionally biased region" description="Basic residues" evidence="1">
    <location>
        <begin position="16"/>
        <end position="32"/>
    </location>
</feature>
<proteinExistence type="predicted"/>
<organism evidence="2 3">
    <name type="scientific">Noviherbaspirillum suwonense</name>
    <dbReference type="NCBI Taxonomy" id="1224511"/>
    <lineage>
        <taxon>Bacteria</taxon>
        <taxon>Pseudomonadati</taxon>
        <taxon>Pseudomonadota</taxon>
        <taxon>Betaproteobacteria</taxon>
        <taxon>Burkholderiales</taxon>
        <taxon>Oxalobacteraceae</taxon>
        <taxon>Noviherbaspirillum</taxon>
    </lineage>
</organism>
<accession>A0ABY1QJ35</accession>
<dbReference type="EMBL" id="FXUL01000018">
    <property type="protein sequence ID" value="SMP72774.1"/>
    <property type="molecule type" value="Genomic_DNA"/>
</dbReference>
<name>A0ABY1QJ35_9BURK</name>
<reference evidence="2 3" key="1">
    <citation type="submission" date="2017-05" db="EMBL/GenBank/DDBJ databases">
        <authorList>
            <person name="Varghese N."/>
            <person name="Submissions S."/>
        </authorList>
    </citation>
    <scope>NUCLEOTIDE SEQUENCE [LARGE SCALE GENOMIC DNA]</scope>
    <source>
        <strain evidence="2 3">DSM 26001</strain>
    </source>
</reference>
<sequence length="218" mass="24341">MIWTCTRQAKSSWRASGRRSSRCGQSRRRSRSTRPCQQHQPTPAASRAAAMTPTCHAYPGEGKPGCLRDARLRVDRPTPPSRAAFISELESTAQDLLPNEDAAGAERVRHAARLLRTSQPETWKVLPSPAGAPPPDDELRDILGRPCFTLISMAQMLRSIGHDIKRRAEDEQAVSILWMLGLYMKHDSEWRTEAARIILEFKDGLSKLARRHAVVAIG</sequence>
<feature type="region of interest" description="Disordered" evidence="1">
    <location>
        <begin position="11"/>
        <end position="50"/>
    </location>
</feature>
<comment type="caution">
    <text evidence="2">The sequence shown here is derived from an EMBL/GenBank/DDBJ whole genome shotgun (WGS) entry which is preliminary data.</text>
</comment>
<keyword evidence="3" id="KW-1185">Reference proteome</keyword>
<gene>
    <name evidence="2" type="ORF">SAMN06295970_118110</name>
</gene>
<evidence type="ECO:0000313" key="2">
    <source>
        <dbReference type="EMBL" id="SMP72774.1"/>
    </source>
</evidence>
<dbReference type="Proteomes" id="UP001158049">
    <property type="component" value="Unassembled WGS sequence"/>
</dbReference>